<proteinExistence type="predicted"/>
<dbReference type="SUPFAM" id="SSF53822">
    <property type="entry name" value="Periplasmic binding protein-like I"/>
    <property type="match status" value="1"/>
</dbReference>
<dbReference type="RefSeq" id="WP_221920032.1">
    <property type="nucleotide sequence ID" value="NZ_CP173660.1"/>
</dbReference>
<dbReference type="CDD" id="cd01392">
    <property type="entry name" value="HTH_LacI"/>
    <property type="match status" value="1"/>
</dbReference>
<sequence length="344" mass="39357">MVTIKDIAKAANVSAMTVSNVLHGRTKKVSKETRERIERLMEEMQYVPNMGARMLVQNHSRIIGVIANAISDEGGETLYGPLVMEMLGEIEKEVKDHGYYMMFSASSSEKEICDMIRTWNVDGILTIGLPTEVCRHLGEEVRMPAVFTDCYFGKEEQYLNVGTEDEEGSYIAAEYLIQKGHRKIAYVTDGPYDENGNPTGVSLWKLKGFQRAVKEAYLPFAKEHVYRGSTKEEEQRKMLQSLASHIFDYTAVVFCRDYYAIEAMDYFRHHGIWIPKDISVVGFDDISMAKMAYPRLTTVRQGVREKGRKAAELLFQALEDKELKKADIRMPVKLVERETVKEIY</sequence>
<accession>A0ABS7L8H4</accession>
<keyword evidence="1" id="KW-0805">Transcription regulation</keyword>
<evidence type="ECO:0000259" key="4">
    <source>
        <dbReference type="PROSITE" id="PS50932"/>
    </source>
</evidence>
<dbReference type="Gene3D" id="3.40.50.2300">
    <property type="match status" value="2"/>
</dbReference>
<dbReference type="PANTHER" id="PTHR30146">
    <property type="entry name" value="LACI-RELATED TRANSCRIPTIONAL REPRESSOR"/>
    <property type="match status" value="1"/>
</dbReference>
<dbReference type="InterPro" id="IPR010982">
    <property type="entry name" value="Lambda_DNA-bd_dom_sf"/>
</dbReference>
<keyword evidence="2" id="KW-0238">DNA-binding</keyword>
<organism evidence="5 6">
    <name type="scientific">Sellimonas caecigallum</name>
    <dbReference type="NCBI Taxonomy" id="2592333"/>
    <lineage>
        <taxon>Bacteria</taxon>
        <taxon>Bacillati</taxon>
        <taxon>Bacillota</taxon>
        <taxon>Clostridia</taxon>
        <taxon>Lachnospirales</taxon>
        <taxon>Lachnospiraceae</taxon>
        <taxon>Sellimonas</taxon>
    </lineage>
</organism>
<dbReference type="InterPro" id="IPR028082">
    <property type="entry name" value="Peripla_BP_I"/>
</dbReference>
<dbReference type="PANTHER" id="PTHR30146:SF24">
    <property type="entry name" value="XYLOSE OPERON REGULATORY PROTEIN"/>
    <property type="match status" value="1"/>
</dbReference>
<protein>
    <submittedName>
        <fullName evidence="5">LacI family transcriptional regulator</fullName>
    </submittedName>
</protein>
<dbReference type="Pfam" id="PF00356">
    <property type="entry name" value="LacI"/>
    <property type="match status" value="1"/>
</dbReference>
<evidence type="ECO:0000256" key="3">
    <source>
        <dbReference type="ARBA" id="ARBA00023163"/>
    </source>
</evidence>
<keyword evidence="6" id="KW-1185">Reference proteome</keyword>
<dbReference type="PROSITE" id="PS50932">
    <property type="entry name" value="HTH_LACI_2"/>
    <property type="match status" value="1"/>
</dbReference>
<dbReference type="InterPro" id="IPR000843">
    <property type="entry name" value="HTH_LacI"/>
</dbReference>
<evidence type="ECO:0000313" key="5">
    <source>
        <dbReference type="EMBL" id="MBY0759370.1"/>
    </source>
</evidence>
<gene>
    <name evidence="5" type="ORF">FLB61_09785</name>
</gene>
<dbReference type="CDD" id="cd06267">
    <property type="entry name" value="PBP1_LacI_sugar_binding-like"/>
    <property type="match status" value="1"/>
</dbReference>
<reference evidence="5 6" key="1">
    <citation type="journal article" date="2020" name="New Microbes New Infect">
        <title>Sellimonas caecigallum sp. nov., description and genome sequence of a new member of the Sellimonas genus isolated from the cecum of feral chicken.</title>
        <authorList>
            <person name="Wongkuna S."/>
            <person name="Ghimire S."/>
            <person name="Antony L."/>
            <person name="Chankhamhaengdecha S."/>
            <person name="Janvilisri T."/>
            <person name="Scaria J."/>
        </authorList>
    </citation>
    <scope>NUCLEOTIDE SEQUENCE [LARGE SCALE GENOMIC DNA]</scope>
    <source>
        <strain evidence="5 6">SW451</strain>
    </source>
</reference>
<dbReference type="Pfam" id="PF13377">
    <property type="entry name" value="Peripla_BP_3"/>
    <property type="match status" value="1"/>
</dbReference>
<comment type="caution">
    <text evidence="5">The sequence shown here is derived from an EMBL/GenBank/DDBJ whole genome shotgun (WGS) entry which is preliminary data.</text>
</comment>
<keyword evidence="3" id="KW-0804">Transcription</keyword>
<evidence type="ECO:0000256" key="1">
    <source>
        <dbReference type="ARBA" id="ARBA00023015"/>
    </source>
</evidence>
<dbReference type="PROSITE" id="PS00356">
    <property type="entry name" value="HTH_LACI_1"/>
    <property type="match status" value="1"/>
</dbReference>
<name>A0ABS7L8H4_9FIRM</name>
<dbReference type="EMBL" id="VIRV01000015">
    <property type="protein sequence ID" value="MBY0759370.1"/>
    <property type="molecule type" value="Genomic_DNA"/>
</dbReference>
<dbReference type="Proteomes" id="UP000779049">
    <property type="component" value="Unassembled WGS sequence"/>
</dbReference>
<dbReference type="SUPFAM" id="SSF47413">
    <property type="entry name" value="lambda repressor-like DNA-binding domains"/>
    <property type="match status" value="1"/>
</dbReference>
<dbReference type="SMART" id="SM00354">
    <property type="entry name" value="HTH_LACI"/>
    <property type="match status" value="1"/>
</dbReference>
<feature type="domain" description="HTH lacI-type" evidence="4">
    <location>
        <begin position="2"/>
        <end position="57"/>
    </location>
</feature>
<evidence type="ECO:0000313" key="6">
    <source>
        <dbReference type="Proteomes" id="UP000779049"/>
    </source>
</evidence>
<dbReference type="InterPro" id="IPR046335">
    <property type="entry name" value="LacI/GalR-like_sensor"/>
</dbReference>
<evidence type="ECO:0000256" key="2">
    <source>
        <dbReference type="ARBA" id="ARBA00023125"/>
    </source>
</evidence>
<dbReference type="Gene3D" id="1.10.260.40">
    <property type="entry name" value="lambda repressor-like DNA-binding domains"/>
    <property type="match status" value="1"/>
</dbReference>